<reference evidence="1" key="1">
    <citation type="submission" date="2022-10" db="EMBL/GenBank/DDBJ databases">
        <title>Genome Sequence of Xylaria curta.</title>
        <authorList>
            <person name="Buettner E."/>
        </authorList>
    </citation>
    <scope>NUCLEOTIDE SEQUENCE</scope>
    <source>
        <strain evidence="1">Babe10</strain>
    </source>
</reference>
<dbReference type="Proteomes" id="UP001143856">
    <property type="component" value="Unassembled WGS sequence"/>
</dbReference>
<organism evidence="1 2">
    <name type="scientific">Xylaria curta</name>
    <dbReference type="NCBI Taxonomy" id="42375"/>
    <lineage>
        <taxon>Eukaryota</taxon>
        <taxon>Fungi</taxon>
        <taxon>Dikarya</taxon>
        <taxon>Ascomycota</taxon>
        <taxon>Pezizomycotina</taxon>
        <taxon>Sordariomycetes</taxon>
        <taxon>Xylariomycetidae</taxon>
        <taxon>Xylariales</taxon>
        <taxon>Xylariaceae</taxon>
        <taxon>Xylaria</taxon>
    </lineage>
</organism>
<proteinExistence type="predicted"/>
<keyword evidence="2" id="KW-1185">Reference proteome</keyword>
<sequence>MYGCLTHDQGCELPQRYYTGKVKQFRERLRGTCSRSSQWPPTSHPHLPGKQHRDAIRSPPGSVPEASVALGEIPDEQLHDGRTSGSGTGSSSPASEEGIATRVAMALSRRENPATPSCRCMWRCSSAMPIQPRRSPSRDA</sequence>
<dbReference type="EMBL" id="JAPDGR010004459">
    <property type="protein sequence ID" value="KAJ2968042.1"/>
    <property type="molecule type" value="Genomic_DNA"/>
</dbReference>
<evidence type="ECO:0000313" key="2">
    <source>
        <dbReference type="Proteomes" id="UP001143856"/>
    </source>
</evidence>
<accession>A0ACC1MMY6</accession>
<gene>
    <name evidence="1" type="ORF">NUW58_g10311</name>
</gene>
<name>A0ACC1MMY6_9PEZI</name>
<evidence type="ECO:0000313" key="1">
    <source>
        <dbReference type="EMBL" id="KAJ2968042.1"/>
    </source>
</evidence>
<protein>
    <submittedName>
        <fullName evidence="1">Uncharacterized protein</fullName>
    </submittedName>
</protein>
<comment type="caution">
    <text evidence="1">The sequence shown here is derived from an EMBL/GenBank/DDBJ whole genome shotgun (WGS) entry which is preliminary data.</text>
</comment>